<dbReference type="Proteomes" id="UP000295636">
    <property type="component" value="Unassembled WGS sequence"/>
</dbReference>
<protein>
    <submittedName>
        <fullName evidence="2">Extracellular solute-binding protein</fullName>
    </submittedName>
</protein>
<gene>
    <name evidence="2" type="ORF">E1757_09235</name>
</gene>
<evidence type="ECO:0000313" key="2">
    <source>
        <dbReference type="EMBL" id="TDF98705.1"/>
    </source>
</evidence>
<feature type="signal peptide" evidence="1">
    <location>
        <begin position="1"/>
        <end position="21"/>
    </location>
</feature>
<dbReference type="PANTHER" id="PTHR43649:SF12">
    <property type="entry name" value="DIACETYLCHITOBIOSE BINDING PROTEIN DASA"/>
    <property type="match status" value="1"/>
</dbReference>
<dbReference type="SUPFAM" id="SSF53850">
    <property type="entry name" value="Periplasmic binding protein-like II"/>
    <property type="match status" value="1"/>
</dbReference>
<keyword evidence="3" id="KW-1185">Reference proteome</keyword>
<evidence type="ECO:0000256" key="1">
    <source>
        <dbReference type="SAM" id="SignalP"/>
    </source>
</evidence>
<feature type="chain" id="PRO_5038622197" evidence="1">
    <location>
        <begin position="22"/>
        <end position="541"/>
    </location>
</feature>
<keyword evidence="1" id="KW-0732">Signal</keyword>
<dbReference type="InterPro" id="IPR006059">
    <property type="entry name" value="SBP"/>
</dbReference>
<dbReference type="Gene3D" id="3.40.190.10">
    <property type="entry name" value="Periplasmic binding protein-like II"/>
    <property type="match status" value="2"/>
</dbReference>
<sequence>MHKQYPGKVLSILLTSAIALTACTSGGSTDLKQTAPGGAAMPATSGKEGWIVDKETELTVFMQEHPSFPVKSFADSAFLKYILDKTGIKLNIMSVPDGDAYKQKLNLILNSNDLPDIIWNSNNDANINSLGEKGAFLAYDDYLSKLPDIKNTLDQYPDIRKTIAANNNKLYIMPRILFDTMTELFIFRKDILEQEKLEAPKTFDELEKVLLTLKQKYPDKIPWINRSGSEHLMNRLANSWNTGYETATGGFYLNTTTKKYVYGPTEDGFKQMVVWLKKMFDEGLLDKEYALRTTPQWEQAFANEQPLFTIDFISRIQTLNDQYLGKKSNARVVAIAPPKGPTGASGIEGRSPVLANAGIAVSKSSKNPEAAFKFINWIYGAGRDIARYGIEGQTYTKNSDGTISVAAQMQSKSNPTGKDLIKDFGWVYYLNKFEFPLEHEKPLNPNDNKDENLYMYSRKVMEDAKGIVQWDPTLSFDDEQNKVLRSKGTAVTDYFKQNIDKFIMGARPIGEWDAFVKELQSRGLSDLDKVYNDAYQAYLKK</sequence>
<dbReference type="PROSITE" id="PS51257">
    <property type="entry name" value="PROKAR_LIPOPROTEIN"/>
    <property type="match status" value="1"/>
</dbReference>
<dbReference type="Pfam" id="PF01547">
    <property type="entry name" value="SBP_bac_1"/>
    <property type="match status" value="1"/>
</dbReference>
<comment type="caution">
    <text evidence="2">The sequence shown here is derived from an EMBL/GenBank/DDBJ whole genome shotgun (WGS) entry which is preliminary data.</text>
</comment>
<dbReference type="RefSeq" id="WP_165972033.1">
    <property type="nucleotide sequence ID" value="NZ_SMRT01000003.1"/>
</dbReference>
<dbReference type="InterPro" id="IPR050490">
    <property type="entry name" value="Bact_solute-bd_prot1"/>
</dbReference>
<dbReference type="PANTHER" id="PTHR43649">
    <property type="entry name" value="ARABINOSE-BINDING PROTEIN-RELATED"/>
    <property type="match status" value="1"/>
</dbReference>
<accession>A0A4R5KUH8</accession>
<proteinExistence type="predicted"/>
<evidence type="ECO:0000313" key="3">
    <source>
        <dbReference type="Proteomes" id="UP000295636"/>
    </source>
</evidence>
<name>A0A4R5KUH8_9BACL</name>
<dbReference type="AlphaFoldDB" id="A0A4R5KUH8"/>
<reference evidence="2 3" key="1">
    <citation type="submission" date="2019-03" db="EMBL/GenBank/DDBJ databases">
        <title>This is whole genome sequence of Paenibacillus sp MS74 strain.</title>
        <authorList>
            <person name="Trinh H.N."/>
        </authorList>
    </citation>
    <scope>NUCLEOTIDE SEQUENCE [LARGE SCALE GENOMIC DNA]</scope>
    <source>
        <strain evidence="2 3">MS74</strain>
    </source>
</reference>
<dbReference type="EMBL" id="SMRT01000003">
    <property type="protein sequence ID" value="TDF98705.1"/>
    <property type="molecule type" value="Genomic_DNA"/>
</dbReference>
<organism evidence="2 3">
    <name type="scientific">Paenibacillus piri</name>
    <dbReference type="NCBI Taxonomy" id="2547395"/>
    <lineage>
        <taxon>Bacteria</taxon>
        <taxon>Bacillati</taxon>
        <taxon>Bacillota</taxon>
        <taxon>Bacilli</taxon>
        <taxon>Bacillales</taxon>
        <taxon>Paenibacillaceae</taxon>
        <taxon>Paenibacillus</taxon>
    </lineage>
</organism>